<evidence type="ECO:0000256" key="1">
    <source>
        <dbReference type="SAM" id="MobiDB-lite"/>
    </source>
</evidence>
<accession>A0A8H7ALC2</accession>
<organism evidence="2 3">
    <name type="scientific">Endocarpon pusillum</name>
    <dbReference type="NCBI Taxonomy" id="364733"/>
    <lineage>
        <taxon>Eukaryota</taxon>
        <taxon>Fungi</taxon>
        <taxon>Dikarya</taxon>
        <taxon>Ascomycota</taxon>
        <taxon>Pezizomycotina</taxon>
        <taxon>Eurotiomycetes</taxon>
        <taxon>Chaetothyriomycetidae</taxon>
        <taxon>Verrucariales</taxon>
        <taxon>Verrucariaceae</taxon>
        <taxon>Endocarpon</taxon>
    </lineage>
</organism>
<feature type="compositionally biased region" description="Basic and acidic residues" evidence="1">
    <location>
        <begin position="319"/>
        <end position="329"/>
    </location>
</feature>
<dbReference type="AlphaFoldDB" id="A0A8H7ALC2"/>
<reference evidence="2" key="1">
    <citation type="submission" date="2020-02" db="EMBL/GenBank/DDBJ databases">
        <authorList>
            <person name="Palmer J.M."/>
        </authorList>
    </citation>
    <scope>NUCLEOTIDE SEQUENCE</scope>
    <source>
        <strain evidence="2">EPUS1.4</strain>
        <tissue evidence="2">Thallus</tissue>
    </source>
</reference>
<proteinExistence type="predicted"/>
<name>A0A8H7ALC2_9EURO</name>
<feature type="compositionally biased region" description="Basic and acidic residues" evidence="1">
    <location>
        <begin position="291"/>
        <end position="311"/>
    </location>
</feature>
<dbReference type="Proteomes" id="UP000606974">
    <property type="component" value="Unassembled WGS sequence"/>
</dbReference>
<keyword evidence="3" id="KW-1185">Reference proteome</keyword>
<evidence type="ECO:0000313" key="2">
    <source>
        <dbReference type="EMBL" id="KAF7509106.1"/>
    </source>
</evidence>
<feature type="region of interest" description="Disordered" evidence="1">
    <location>
        <begin position="291"/>
        <end position="329"/>
    </location>
</feature>
<dbReference type="OrthoDB" id="10387096at2759"/>
<evidence type="ECO:0000313" key="3">
    <source>
        <dbReference type="Proteomes" id="UP000606974"/>
    </source>
</evidence>
<gene>
    <name evidence="2" type="ORF">GJ744_008333</name>
</gene>
<sequence>MDLPKSERLRMFDAEKARAFNEIQDYKKRASAGQTLVAGLRPGQLEIRDGKPRGPSRENLEKRIMLKTTGRAGEYERVANAHELTTITSVFATALTNNASTEELQTMADNLSKQGCLATNPHAATALKTLVHYMRTLQLCTARFLPNIEILRRGYYDFDVQLCCIELAIQLKAEQFGQCVVREVVRESFFLRLNLRQWCAVADKAHGMLNLFLVSWAAGLDDTYITHRQSKIACLKPALEILPAIRSVYAKAFREDRSYLRSNRTLTRVVANAIREARAIKARKAERAARKAAERAAKKAVKEEEGVHQDTGDGAIVEKAIKQETVEKE</sequence>
<comment type="caution">
    <text evidence="2">The sequence shown here is derived from an EMBL/GenBank/DDBJ whole genome shotgun (WGS) entry which is preliminary data.</text>
</comment>
<protein>
    <submittedName>
        <fullName evidence="2">Uncharacterized protein</fullName>
    </submittedName>
</protein>
<dbReference type="EMBL" id="JAACFV010000045">
    <property type="protein sequence ID" value="KAF7509106.1"/>
    <property type="molecule type" value="Genomic_DNA"/>
</dbReference>